<keyword evidence="5" id="KW-0812">Transmembrane</keyword>
<evidence type="ECO:0000313" key="6">
    <source>
        <dbReference type="EMBL" id="KXZ41726.1"/>
    </source>
</evidence>
<feature type="transmembrane region" description="Helical" evidence="5">
    <location>
        <begin position="506"/>
        <end position="530"/>
    </location>
</feature>
<feature type="transmembrane region" description="Helical" evidence="5">
    <location>
        <begin position="328"/>
        <end position="349"/>
    </location>
</feature>
<reference evidence="7" key="1">
    <citation type="journal article" date="2016" name="Nat. Commun.">
        <title>The Gonium pectorale genome demonstrates co-option of cell cycle regulation during the evolution of multicellularity.</title>
        <authorList>
            <person name="Hanschen E.R."/>
            <person name="Marriage T.N."/>
            <person name="Ferris P.J."/>
            <person name="Hamaji T."/>
            <person name="Toyoda A."/>
            <person name="Fujiyama A."/>
            <person name="Neme R."/>
            <person name="Noguchi H."/>
            <person name="Minakuchi Y."/>
            <person name="Suzuki M."/>
            <person name="Kawai-Toyooka H."/>
            <person name="Smith D.R."/>
            <person name="Sparks H."/>
            <person name="Anderson J."/>
            <person name="Bakaric R."/>
            <person name="Luria V."/>
            <person name="Karger A."/>
            <person name="Kirschner M.W."/>
            <person name="Durand P.M."/>
            <person name="Michod R.E."/>
            <person name="Nozaki H."/>
            <person name="Olson B.J."/>
        </authorList>
    </citation>
    <scope>NUCLEOTIDE SEQUENCE [LARGE SCALE GENOMIC DNA]</scope>
    <source>
        <strain evidence="7">NIES-2863</strain>
    </source>
</reference>
<feature type="transmembrane region" description="Helical" evidence="5">
    <location>
        <begin position="420"/>
        <end position="446"/>
    </location>
</feature>
<feature type="repeat" description="ANK" evidence="3">
    <location>
        <begin position="77"/>
        <end position="109"/>
    </location>
</feature>
<comment type="caution">
    <text evidence="6">The sequence shown here is derived from an EMBL/GenBank/DDBJ whole genome shotgun (WGS) entry which is preliminary data.</text>
</comment>
<dbReference type="AlphaFoldDB" id="A0A150FVU1"/>
<keyword evidence="2 3" id="KW-0040">ANK repeat</keyword>
<feature type="region of interest" description="Disordered" evidence="4">
    <location>
        <begin position="589"/>
        <end position="618"/>
    </location>
</feature>
<dbReference type="Pfam" id="PF12796">
    <property type="entry name" value="Ank_2"/>
    <property type="match status" value="1"/>
</dbReference>
<keyword evidence="7" id="KW-1185">Reference proteome</keyword>
<feature type="repeat" description="ANK" evidence="3">
    <location>
        <begin position="10"/>
        <end position="42"/>
    </location>
</feature>
<feature type="repeat" description="ANK" evidence="3">
    <location>
        <begin position="111"/>
        <end position="143"/>
    </location>
</feature>
<protein>
    <submittedName>
        <fullName evidence="6">Uncharacterized protein</fullName>
    </submittedName>
</protein>
<keyword evidence="5" id="KW-1133">Transmembrane helix</keyword>
<accession>A0A150FVU1</accession>
<dbReference type="STRING" id="33097.A0A150FVU1"/>
<keyword evidence="5" id="KW-0472">Membrane</keyword>
<dbReference type="InterPro" id="IPR002110">
    <property type="entry name" value="Ankyrin_rpt"/>
</dbReference>
<gene>
    <name evidence="6" type="ORF">GPECTOR_304g828</name>
</gene>
<dbReference type="PANTHER" id="PTHR24171">
    <property type="entry name" value="ANKYRIN REPEAT DOMAIN-CONTAINING PROTEIN 39-RELATED"/>
    <property type="match status" value="1"/>
</dbReference>
<dbReference type="PROSITE" id="PS50297">
    <property type="entry name" value="ANK_REP_REGION"/>
    <property type="match status" value="4"/>
</dbReference>
<proteinExistence type="predicted"/>
<evidence type="ECO:0000256" key="1">
    <source>
        <dbReference type="ARBA" id="ARBA00022737"/>
    </source>
</evidence>
<feature type="repeat" description="ANK" evidence="3">
    <location>
        <begin position="44"/>
        <end position="76"/>
    </location>
</feature>
<evidence type="ECO:0000256" key="5">
    <source>
        <dbReference type="SAM" id="Phobius"/>
    </source>
</evidence>
<dbReference type="Pfam" id="PF13637">
    <property type="entry name" value="Ank_4"/>
    <property type="match status" value="1"/>
</dbReference>
<feature type="compositionally biased region" description="Basic and acidic residues" evidence="4">
    <location>
        <begin position="370"/>
        <end position="379"/>
    </location>
</feature>
<organism evidence="6 7">
    <name type="scientific">Gonium pectorale</name>
    <name type="common">Green alga</name>
    <dbReference type="NCBI Taxonomy" id="33097"/>
    <lineage>
        <taxon>Eukaryota</taxon>
        <taxon>Viridiplantae</taxon>
        <taxon>Chlorophyta</taxon>
        <taxon>core chlorophytes</taxon>
        <taxon>Chlorophyceae</taxon>
        <taxon>CS clade</taxon>
        <taxon>Chlamydomonadales</taxon>
        <taxon>Volvocaceae</taxon>
        <taxon>Gonium</taxon>
    </lineage>
</organism>
<evidence type="ECO:0000256" key="3">
    <source>
        <dbReference type="PROSITE-ProRule" id="PRU00023"/>
    </source>
</evidence>
<sequence length="618" mass="67185">MTASLTTAQEGSTPLHVAAEGGHSDVVKELLQRGANKEARRNEDVETPLYAAVKNGHLKVVQELLNSEADVNVKYKDDATPLHMAAEGGHLEVVKALLRKGANKEASLKTAERTPLHHAVENGQEEMVACLLTNGADVDALDKWLDKQQLANSQPADKQPADKQPANSQPADKQPADKQPADKQPADKQPADKQPADKQPADKQPADKQPADKQPADKQPADEQPADKQPVNIGGKTPLQFFSAQELEAANVIVRHMLKSEKTRRAFLGGEDGTSVYAVAFRIFRSTVPSGRIFLLALGFLITSAWLQFALLSLILKTSKPVRDGEDADNIILVVFSRIIVLVYITGVAETDCLFKTDVQTESFRVTWKQDEGKPKEQHTGANQTETKCDNPPDPPAIGNLIGLVCSFIRGTWDSGMAGFGMLIGLMCPIIQAATALFAIYVTYAYLNNNHSVTNVVLNGVGISFVLSIDDMFGSKLVDLTTDDCQNNSKHIKVFHSKSLWQQKCYLYLICRLINIAHVVMTTYCLVGILDWRHGGFTMFTFAVGCIQIVFVNAKTMAQIVQIVTEPEKDLLTNVREIVAPMFDAIVKPASPPGVGARPSPAGESSAAAKEGPKEPPV</sequence>
<feature type="transmembrane region" description="Helical" evidence="5">
    <location>
        <begin position="452"/>
        <end position="469"/>
    </location>
</feature>
<feature type="region of interest" description="Disordered" evidence="4">
    <location>
        <begin position="150"/>
        <end position="235"/>
    </location>
</feature>
<dbReference type="PROSITE" id="PS50088">
    <property type="entry name" value="ANK_REPEAT"/>
    <property type="match status" value="4"/>
</dbReference>
<dbReference type="SMART" id="SM00248">
    <property type="entry name" value="ANK"/>
    <property type="match status" value="4"/>
</dbReference>
<dbReference type="PRINTS" id="PR01415">
    <property type="entry name" value="ANKYRIN"/>
</dbReference>
<feature type="transmembrane region" description="Helical" evidence="5">
    <location>
        <begin position="293"/>
        <end position="316"/>
    </location>
</feature>
<evidence type="ECO:0000256" key="2">
    <source>
        <dbReference type="ARBA" id="ARBA00023043"/>
    </source>
</evidence>
<dbReference type="Gene3D" id="1.25.40.20">
    <property type="entry name" value="Ankyrin repeat-containing domain"/>
    <property type="match status" value="2"/>
</dbReference>
<dbReference type="Proteomes" id="UP000075714">
    <property type="component" value="Unassembled WGS sequence"/>
</dbReference>
<evidence type="ECO:0000256" key="4">
    <source>
        <dbReference type="SAM" id="MobiDB-lite"/>
    </source>
</evidence>
<keyword evidence="1" id="KW-0677">Repeat</keyword>
<dbReference type="EMBL" id="LSYV01000302">
    <property type="protein sequence ID" value="KXZ41726.1"/>
    <property type="molecule type" value="Genomic_DNA"/>
</dbReference>
<dbReference type="SUPFAM" id="SSF48403">
    <property type="entry name" value="Ankyrin repeat"/>
    <property type="match status" value="1"/>
</dbReference>
<feature type="compositionally biased region" description="Basic and acidic residues" evidence="4">
    <location>
        <begin position="174"/>
        <end position="221"/>
    </location>
</feature>
<feature type="region of interest" description="Disordered" evidence="4">
    <location>
        <begin position="370"/>
        <end position="393"/>
    </location>
</feature>
<evidence type="ECO:0000313" key="7">
    <source>
        <dbReference type="Proteomes" id="UP000075714"/>
    </source>
</evidence>
<name>A0A150FVU1_GONPE</name>
<dbReference type="OrthoDB" id="3065869at2759"/>
<feature type="compositionally biased region" description="Polar residues" evidence="4">
    <location>
        <begin position="1"/>
        <end position="12"/>
    </location>
</feature>
<feature type="transmembrane region" description="Helical" evidence="5">
    <location>
        <begin position="536"/>
        <end position="554"/>
    </location>
</feature>
<feature type="region of interest" description="Disordered" evidence="4">
    <location>
        <begin position="1"/>
        <end position="24"/>
    </location>
</feature>
<dbReference type="InterPro" id="IPR036770">
    <property type="entry name" value="Ankyrin_rpt-contain_sf"/>
</dbReference>